<name>A0A6I1PMJ7_PARAM</name>
<sequence length="237" mass="26056">MKSTVMLMAALAAMSSNSHAVRSYDSYDAFYSAQPGVVFGAPIKQPAGPLHLYSDLGGQGSYTELRSTLDGRALRIEVAENRITVNGKSYRFARATTFPDEYAIDIYPGNAQVFLAGGTSNRPPLLCMEGYGSGSGEADRHQQIFLLVNPLARKPTFLHLPSLLSSCLAVVATKDGKLAFPKNSYLFDDAQQSRVGLLVSYYTFENQRFVPVPALNQLRLRFAQPEIPFQFSVQDKN</sequence>
<dbReference type="EMBL" id="JACHDD010000001">
    <property type="protein sequence ID" value="MBB5422435.1"/>
    <property type="molecule type" value="Genomic_DNA"/>
</dbReference>
<accession>A0A6I1PMJ7</accession>
<organism evidence="1 2">
    <name type="scientific">Paraburkholderia atlantica</name>
    <dbReference type="NCBI Taxonomy" id="2654982"/>
    <lineage>
        <taxon>Bacteria</taxon>
        <taxon>Pseudomonadati</taxon>
        <taxon>Pseudomonadota</taxon>
        <taxon>Betaproteobacteria</taxon>
        <taxon>Burkholderiales</taxon>
        <taxon>Burkholderiaceae</taxon>
        <taxon>Paraburkholderia</taxon>
    </lineage>
</organism>
<keyword evidence="2" id="KW-1185">Reference proteome</keyword>
<protein>
    <submittedName>
        <fullName evidence="1">Uncharacterized protein</fullName>
    </submittedName>
</protein>
<dbReference type="RefSeq" id="WP_018434196.1">
    <property type="nucleotide sequence ID" value="NZ_JACHDD010000001.1"/>
</dbReference>
<evidence type="ECO:0000313" key="1">
    <source>
        <dbReference type="EMBL" id="MBB5422435.1"/>
    </source>
</evidence>
<dbReference type="OrthoDB" id="8970472at2"/>
<comment type="caution">
    <text evidence="1">The sequence shown here is derived from an EMBL/GenBank/DDBJ whole genome shotgun (WGS) entry which is preliminary data.</text>
</comment>
<evidence type="ECO:0000313" key="2">
    <source>
        <dbReference type="Proteomes" id="UP000592780"/>
    </source>
</evidence>
<dbReference type="Proteomes" id="UP000592780">
    <property type="component" value="Unassembled WGS sequence"/>
</dbReference>
<reference evidence="1 2" key="1">
    <citation type="submission" date="2020-08" db="EMBL/GenBank/DDBJ databases">
        <title>Genomic Encyclopedia of Type Strains, Phase IV (KMG-V): Genome sequencing to study the core and pangenomes of soil and plant-associated prokaryotes.</title>
        <authorList>
            <person name="Whitman W."/>
        </authorList>
    </citation>
    <scope>NUCLEOTIDE SEQUENCE [LARGE SCALE GENOMIC DNA]</scope>
    <source>
        <strain evidence="1 2">JPY158</strain>
    </source>
</reference>
<dbReference type="AlphaFoldDB" id="A0A6I1PMJ7"/>
<gene>
    <name evidence="1" type="ORF">HDG40_000576</name>
</gene>
<proteinExistence type="predicted"/>